<evidence type="ECO:0000313" key="3">
    <source>
        <dbReference type="Proteomes" id="UP000095788"/>
    </source>
</evidence>
<gene>
    <name evidence="2" type="ORF">ERS852554_03949</name>
</gene>
<reference evidence="2 3" key="1">
    <citation type="submission" date="2015-09" db="EMBL/GenBank/DDBJ databases">
        <authorList>
            <consortium name="Pathogen Informatics"/>
        </authorList>
    </citation>
    <scope>NUCLEOTIDE SEQUENCE [LARGE SCALE GENOMIC DNA]</scope>
    <source>
        <strain evidence="2 3">2789STDY5834942</strain>
    </source>
</reference>
<keyword evidence="1" id="KW-0812">Transmembrane</keyword>
<sequence length="158" mass="17553">MATATPLSNSNVAGISISLFLATLSYLTWLYTPSCVFTYPGRYMSNAIGFPCKLNCVLSSYITYESHAFCSGNSYLNAIPSSNALTTRFIRRPESDRSCMGTVISLQRLRTLLVLPTMSLYVSSIFLRCTFPALRFLPNSPLSKLKPSKEFVIRGCFL</sequence>
<evidence type="ECO:0008006" key="4">
    <source>
        <dbReference type="Google" id="ProtNLM"/>
    </source>
</evidence>
<feature type="transmembrane region" description="Helical" evidence="1">
    <location>
        <begin position="118"/>
        <end position="137"/>
    </location>
</feature>
<keyword evidence="1" id="KW-0472">Membrane</keyword>
<protein>
    <recommendedName>
        <fullName evidence="4">Transmembrane protein</fullName>
    </recommendedName>
</protein>
<name>A0A174VA51_BACUN</name>
<evidence type="ECO:0000313" key="2">
    <source>
        <dbReference type="EMBL" id="CUQ31664.1"/>
    </source>
</evidence>
<accession>A0A174VA51</accession>
<keyword evidence="1" id="KW-1133">Transmembrane helix</keyword>
<dbReference type="AlphaFoldDB" id="A0A174VA51"/>
<feature type="transmembrane region" description="Helical" evidence="1">
    <location>
        <begin position="12"/>
        <end position="31"/>
    </location>
</feature>
<proteinExistence type="predicted"/>
<dbReference type="EMBL" id="CZBF01000010">
    <property type="protein sequence ID" value="CUQ31664.1"/>
    <property type="molecule type" value="Genomic_DNA"/>
</dbReference>
<dbReference type="Proteomes" id="UP000095788">
    <property type="component" value="Unassembled WGS sequence"/>
</dbReference>
<organism evidence="2 3">
    <name type="scientific">Bacteroides uniformis</name>
    <dbReference type="NCBI Taxonomy" id="820"/>
    <lineage>
        <taxon>Bacteria</taxon>
        <taxon>Pseudomonadati</taxon>
        <taxon>Bacteroidota</taxon>
        <taxon>Bacteroidia</taxon>
        <taxon>Bacteroidales</taxon>
        <taxon>Bacteroidaceae</taxon>
        <taxon>Bacteroides</taxon>
    </lineage>
</organism>
<evidence type="ECO:0000256" key="1">
    <source>
        <dbReference type="SAM" id="Phobius"/>
    </source>
</evidence>